<evidence type="ECO:0000256" key="1">
    <source>
        <dbReference type="ARBA" id="ARBA00001953"/>
    </source>
</evidence>
<dbReference type="Pfam" id="PF02786">
    <property type="entry name" value="CPSase_L_D2"/>
    <property type="match status" value="1"/>
</dbReference>
<keyword evidence="3" id="KW-0444">Lipid biosynthesis</keyword>
<dbReference type="InterPro" id="IPR005479">
    <property type="entry name" value="CPAse_ATP-bd"/>
</dbReference>
<feature type="domain" description="ATP-grasp" evidence="14">
    <location>
        <begin position="124"/>
        <end position="322"/>
    </location>
</feature>
<dbReference type="SUPFAM" id="SSF51230">
    <property type="entry name" value="Single hybrid motif"/>
    <property type="match status" value="1"/>
</dbReference>
<evidence type="ECO:0000256" key="8">
    <source>
        <dbReference type="ARBA" id="ARBA00023098"/>
    </source>
</evidence>
<keyword evidence="9" id="KW-0275">Fatty acid biosynthesis</keyword>
<reference evidence="17 18" key="1">
    <citation type="submission" date="2022-11" db="EMBL/GenBank/DDBJ databases">
        <title>Draft genome sequence of Saccharopolyspora sp. WRP15-2 isolated from rhizosphere soils of wild rice in Thailand.</title>
        <authorList>
            <person name="Duangmal K."/>
            <person name="Kammanee S."/>
            <person name="Muangham S."/>
        </authorList>
    </citation>
    <scope>NUCLEOTIDE SEQUENCE [LARGE SCALE GENOMIC DNA]</scope>
    <source>
        <strain evidence="17 18">WRP15-2</strain>
    </source>
</reference>
<dbReference type="Pfam" id="PF08326">
    <property type="entry name" value="ACC_central"/>
    <property type="match status" value="1"/>
</dbReference>
<evidence type="ECO:0000256" key="10">
    <source>
        <dbReference type="ARBA" id="ARBA00023267"/>
    </source>
</evidence>
<name>A0ABT4V6X3_9PSEU</name>
<keyword evidence="7 11" id="KW-0067">ATP-binding</keyword>
<dbReference type="InterPro" id="IPR011054">
    <property type="entry name" value="Rudment_hybrid_motif"/>
</dbReference>
<dbReference type="EMBL" id="JAQGLA010000060">
    <property type="protein sequence ID" value="MDA3629146.1"/>
    <property type="molecule type" value="Genomic_DNA"/>
</dbReference>
<dbReference type="SUPFAM" id="SSF52096">
    <property type="entry name" value="ClpP/crotonase"/>
    <property type="match status" value="2"/>
</dbReference>
<comment type="cofactor">
    <cofactor evidence="1">
        <name>biotin</name>
        <dbReference type="ChEBI" id="CHEBI:57586"/>
    </cofactor>
</comment>
<dbReference type="InterPro" id="IPR029045">
    <property type="entry name" value="ClpP/crotonase-like_dom_sf"/>
</dbReference>
<evidence type="ECO:0000259" key="16">
    <source>
        <dbReference type="PROSITE" id="PS50989"/>
    </source>
</evidence>
<dbReference type="SUPFAM" id="SSF52440">
    <property type="entry name" value="PreATP-grasp domain"/>
    <property type="match status" value="1"/>
</dbReference>
<keyword evidence="10" id="KW-0092">Biotin</keyword>
<evidence type="ECO:0000256" key="3">
    <source>
        <dbReference type="ARBA" id="ARBA00022516"/>
    </source>
</evidence>
<evidence type="ECO:0000256" key="2">
    <source>
        <dbReference type="ARBA" id="ARBA00013263"/>
    </source>
</evidence>
<dbReference type="Pfam" id="PF00364">
    <property type="entry name" value="Biotin_lipoyl"/>
    <property type="match status" value="1"/>
</dbReference>
<dbReference type="Pfam" id="PF00289">
    <property type="entry name" value="Biotin_carb_N"/>
    <property type="match status" value="1"/>
</dbReference>
<dbReference type="PROSITE" id="PS50979">
    <property type="entry name" value="BC"/>
    <property type="match status" value="1"/>
</dbReference>
<dbReference type="InterPro" id="IPR011053">
    <property type="entry name" value="Single_hybrid_motif"/>
</dbReference>
<feature type="domain" description="Biotin carboxylation" evidence="15">
    <location>
        <begin position="1"/>
        <end position="451"/>
    </location>
</feature>
<evidence type="ECO:0000256" key="9">
    <source>
        <dbReference type="ARBA" id="ARBA00023160"/>
    </source>
</evidence>
<dbReference type="RefSeq" id="WP_270952120.1">
    <property type="nucleotide sequence ID" value="NZ_JAQGLA010000060.1"/>
</dbReference>
<dbReference type="PROSITE" id="PS50968">
    <property type="entry name" value="BIOTINYL_LIPOYL"/>
    <property type="match status" value="1"/>
</dbReference>
<evidence type="ECO:0000256" key="6">
    <source>
        <dbReference type="ARBA" id="ARBA00022832"/>
    </source>
</evidence>
<keyword evidence="8" id="KW-0443">Lipid metabolism</keyword>
<evidence type="ECO:0000259" key="15">
    <source>
        <dbReference type="PROSITE" id="PS50979"/>
    </source>
</evidence>
<dbReference type="PROSITE" id="PS00867">
    <property type="entry name" value="CPSASE_2"/>
    <property type="match status" value="1"/>
</dbReference>
<keyword evidence="4" id="KW-0436">Ligase</keyword>
<evidence type="ECO:0000256" key="5">
    <source>
        <dbReference type="ARBA" id="ARBA00022741"/>
    </source>
</evidence>
<proteinExistence type="predicted"/>
<keyword evidence="6" id="KW-0276">Fatty acid metabolism</keyword>
<sequence>MFHRVAIVNRGEPAMRMIRAIRELNADGEDITSIALCTEEERGATFARDADSVHCIGPASARPYLDLDRLAHALVATRADAAWPGWGFVAEEPAFAELCEQLGVAFVGPSAGVMRKLGDKIEAKLLAEAAGVPVAPWSRGAVADLESARRAAEEIGYPLMLKAAAGGGGRGIRVLTCDAELVEVYDRARREAEQAFGSDAVFLERQLPATRHVEVQVIADGQGTAWALGVRDCSVQRRNQKVVEESASPLLTAEQVEELKAVAQRLALAVDYRGAATVEFLYDPRTERFSFLEVNTRLQVEHPVTEATTGVDLVKAQLRVAAGSRLTGPVPAETGHAVEVRLNAEDPDRDFAPAPGRIKRFDLAAGPGIRVDAGFAVGDAIPPDYDSMIAKLIAFGGTRGEALARARRAIAETTVLIEGGTTNKGFLLDLLGTPEIVEATADTGWIDRTWNRRSSPDHRGVALVTAAIDTYLAAERARRRQLFDSARRGQPQLPPDDSPVPLELHGAVHQVKVARIGPSRFRVAVGPVERAADVGFERYDDVKARITLNGRGFDVVTDRHGSQHLVEVEGVPHRIGHDDQGVVRAPAPALVVAATAAEGSEVDAGDPVLVLESMKMETVLRAPFAARLTEFLVPVGSQVEADAPLLRLEATGAEQPVRTTAEDLGLSEVDCSPTGAEDLRNALLGFDVDPVDERRLLADYFAARGDRPLPAEIELLHLFADIAELSSRKPAAQTEVAGPHEQFHAYLRTLDLAAAGATPAFEQRLTTLLGHYGAVTDPEAAVFRIYLAEQRPASAVATALLQQWSADPPPSDDLRDAMRVVLERLTSLRECREVAGLARRVAFRQIVQPPLRRKRARTYAQVRAHLRYLDEHPEAADRDDRIAAMTSSAEPLERLLAQRINRKGIDLGPLLEVLVRQRCPELRPADLRCFEVDGCTFVSAEHGPAARSLATATDFDRFEAAAGAIAKVAAKRDEVDTLVEVYLSWAEPPTSPDATADELRRVLTRAAPQTEVERLTVSVLDRAGGAQHFTFHPEPGGIVEVRTERGVHPGLRDRLGLRRLRNFDLTRLPSVDADVHLFTCGTEESTSDSSVAIALVRDPTPLRDDDGRIVALPGVADALAAATESLDAAANRETQVSRVFLEVLPPTGLTAEDLARVSHHFAPALHAGVAEVRLRADRDEFRIRREPTSAAVQVHPAPREPIEPLDDLGRKVLRAHRRGTAHPVDLIALLTRDGGTFTEHDLADTGELVPVDRPAGRNAAGIVVGVTSTPTPRHPDGVTRVVLLGDATRSLGALAEPECARVCAALDLARRTGVPVEWFALSAGAKISMDSGTENMDWVARALKSIVTFTQEGGEINVVVAGVNVGAQPYWNAEATMLMHTRGVLVMTPDSTMVLTGKKSLDFSGSVSAEDNFGIGGHDRIMGPNGQAQHWAPDLAGALDVLLDHYDHTYVARGEQGPRRAATTDPADRDVRRFPHPTADGDFDSVGDIFSAAKNPDRKKAFDIRTVLRAVSDQDLPVRERWAGMEGAETAVVTDAHIGGFPVCLVGVESRPVPRRGFPPTDGPSAFTAGTLFPGSAKKVARAINAASGNRPLVVLANLSGFDGSPESMRTLQLEYGAEIARAIVNFRGPIVFCVISRYHGGAFVVFSKALNPRMTVLAVSGSFASVLGGAPAAAVVFAGEVDARTDRDPRVSQLPRSDPRARRTRESVRAEKLAEVAAEFDAVHDIQRTVEVGSVDEIIEPEDLRPRIITTLEHELRGQDQG</sequence>
<dbReference type="InterPro" id="IPR005482">
    <property type="entry name" value="Biotin_COase_C"/>
</dbReference>
<dbReference type="InterPro" id="IPR000089">
    <property type="entry name" value="Biotin_lipoyl"/>
</dbReference>
<dbReference type="PANTHER" id="PTHR18866:SF33">
    <property type="entry name" value="METHYLCROTONOYL-COA CARBOXYLASE SUBUNIT ALPHA, MITOCHONDRIAL-RELATED"/>
    <property type="match status" value="1"/>
</dbReference>
<dbReference type="InterPro" id="IPR050856">
    <property type="entry name" value="Biotin_carboxylase_complex"/>
</dbReference>
<organism evidence="17 18">
    <name type="scientific">Saccharopolyspora oryzae</name>
    <dbReference type="NCBI Taxonomy" id="2997343"/>
    <lineage>
        <taxon>Bacteria</taxon>
        <taxon>Bacillati</taxon>
        <taxon>Actinomycetota</taxon>
        <taxon>Actinomycetes</taxon>
        <taxon>Pseudonocardiales</taxon>
        <taxon>Pseudonocardiaceae</taxon>
        <taxon>Saccharopolyspora</taxon>
    </lineage>
</organism>
<feature type="domain" description="Lipoyl-binding" evidence="13">
    <location>
        <begin position="566"/>
        <end position="649"/>
    </location>
</feature>
<feature type="compositionally biased region" description="Basic and acidic residues" evidence="12">
    <location>
        <begin position="1698"/>
        <end position="1707"/>
    </location>
</feature>
<dbReference type="PROSITE" id="PS50989">
    <property type="entry name" value="COA_CT_CTER"/>
    <property type="match status" value="1"/>
</dbReference>
<evidence type="ECO:0000313" key="18">
    <source>
        <dbReference type="Proteomes" id="UP001210380"/>
    </source>
</evidence>
<evidence type="ECO:0000259" key="13">
    <source>
        <dbReference type="PROSITE" id="PS50968"/>
    </source>
</evidence>
<dbReference type="Proteomes" id="UP001210380">
    <property type="component" value="Unassembled WGS sequence"/>
</dbReference>
<evidence type="ECO:0000259" key="14">
    <source>
        <dbReference type="PROSITE" id="PS50975"/>
    </source>
</evidence>
<evidence type="ECO:0000256" key="7">
    <source>
        <dbReference type="ARBA" id="ARBA00022840"/>
    </source>
</evidence>
<gene>
    <name evidence="17" type="ORF">OU415_27200</name>
</gene>
<dbReference type="PANTHER" id="PTHR18866">
    <property type="entry name" value="CARBOXYLASE:PYRUVATE/ACETYL-COA/PROPIONYL-COA CARBOXYLASE"/>
    <property type="match status" value="1"/>
</dbReference>
<feature type="region of interest" description="Disordered" evidence="12">
    <location>
        <begin position="1688"/>
        <end position="1707"/>
    </location>
</feature>
<dbReference type="Gene3D" id="3.30.470.20">
    <property type="entry name" value="ATP-grasp fold, B domain"/>
    <property type="match status" value="1"/>
</dbReference>
<feature type="region of interest" description="Disordered" evidence="12">
    <location>
        <begin position="1454"/>
        <end position="1478"/>
    </location>
</feature>
<dbReference type="Gene3D" id="3.90.226.10">
    <property type="entry name" value="2-enoyl-CoA Hydratase, Chain A, domain 1"/>
    <property type="match status" value="2"/>
</dbReference>
<dbReference type="SUPFAM" id="SSF56059">
    <property type="entry name" value="Glutathione synthetase ATP-binding domain-like"/>
    <property type="match status" value="1"/>
</dbReference>
<dbReference type="InterPro" id="IPR005481">
    <property type="entry name" value="BC-like_N"/>
</dbReference>
<dbReference type="PROSITE" id="PS50975">
    <property type="entry name" value="ATP_GRASP"/>
    <property type="match status" value="1"/>
</dbReference>
<dbReference type="Pfam" id="PF02785">
    <property type="entry name" value="Biotin_carb_C"/>
    <property type="match status" value="1"/>
</dbReference>
<dbReference type="Gene3D" id="2.40.50.100">
    <property type="match status" value="1"/>
</dbReference>
<dbReference type="InterPro" id="IPR016185">
    <property type="entry name" value="PreATP-grasp_dom_sf"/>
</dbReference>
<dbReference type="CDD" id="cd06850">
    <property type="entry name" value="biotinyl_domain"/>
    <property type="match status" value="1"/>
</dbReference>
<dbReference type="InterPro" id="IPR011763">
    <property type="entry name" value="COA_CT_C"/>
</dbReference>
<dbReference type="EC" id="6.3.4.14" evidence="2"/>
<dbReference type="InterPro" id="IPR011764">
    <property type="entry name" value="Biotin_carboxylation_dom"/>
</dbReference>
<protein>
    <recommendedName>
        <fullName evidence="2">biotin carboxylase</fullName>
        <ecNumber evidence="2">6.3.4.14</ecNumber>
    </recommendedName>
</protein>
<keyword evidence="5 11" id="KW-0547">Nucleotide-binding</keyword>
<evidence type="ECO:0000256" key="4">
    <source>
        <dbReference type="ARBA" id="ARBA00022598"/>
    </source>
</evidence>
<evidence type="ECO:0000313" key="17">
    <source>
        <dbReference type="EMBL" id="MDA3629146.1"/>
    </source>
</evidence>
<dbReference type="SUPFAM" id="SSF51246">
    <property type="entry name" value="Rudiment single hybrid motif"/>
    <property type="match status" value="1"/>
</dbReference>
<evidence type="ECO:0000256" key="12">
    <source>
        <dbReference type="SAM" id="MobiDB-lite"/>
    </source>
</evidence>
<feature type="domain" description="CoA carboxyltransferase C-terminal" evidence="16">
    <location>
        <begin position="1478"/>
        <end position="1759"/>
    </location>
</feature>
<dbReference type="InterPro" id="IPR034733">
    <property type="entry name" value="AcCoA_carboxyl_beta"/>
</dbReference>
<dbReference type="InterPro" id="IPR011761">
    <property type="entry name" value="ATP-grasp"/>
</dbReference>
<evidence type="ECO:0000256" key="11">
    <source>
        <dbReference type="PROSITE-ProRule" id="PRU00409"/>
    </source>
</evidence>
<dbReference type="PROSITE" id="PS00866">
    <property type="entry name" value="CPSASE_1"/>
    <property type="match status" value="1"/>
</dbReference>
<dbReference type="InterPro" id="IPR013537">
    <property type="entry name" value="AcCoA_COase_cen"/>
</dbReference>
<accession>A0ABT4V6X3</accession>
<dbReference type="Pfam" id="PF01039">
    <property type="entry name" value="Carboxyl_trans"/>
    <property type="match status" value="1"/>
</dbReference>
<comment type="caution">
    <text evidence="17">The sequence shown here is derived from an EMBL/GenBank/DDBJ whole genome shotgun (WGS) entry which is preliminary data.</text>
</comment>
<dbReference type="SMART" id="SM00878">
    <property type="entry name" value="Biotin_carb_C"/>
    <property type="match status" value="1"/>
</dbReference>
<keyword evidence="18" id="KW-1185">Reference proteome</keyword>